<sequence length="59" mass="6441">MSPCETKPEIATELARLRLELIELAFTLDQRGQCEAADVATMVAAELSELLPLKTEAPL</sequence>
<keyword evidence="2" id="KW-1185">Reference proteome</keyword>
<evidence type="ECO:0000313" key="1">
    <source>
        <dbReference type="EMBL" id="WRQ87457.1"/>
    </source>
</evidence>
<proteinExistence type="predicted"/>
<organism evidence="1 2">
    <name type="scientific">Actomonas aquatica</name>
    <dbReference type="NCBI Taxonomy" id="2866162"/>
    <lineage>
        <taxon>Bacteria</taxon>
        <taxon>Pseudomonadati</taxon>
        <taxon>Verrucomicrobiota</taxon>
        <taxon>Opitutia</taxon>
        <taxon>Opitutales</taxon>
        <taxon>Opitutaceae</taxon>
        <taxon>Actomonas</taxon>
    </lineage>
</organism>
<accession>A0ABZ1C804</accession>
<dbReference type="Proteomes" id="UP000738431">
    <property type="component" value="Chromosome"/>
</dbReference>
<dbReference type="RefSeq" id="WP_221030379.1">
    <property type="nucleotide sequence ID" value="NZ_CP139781.1"/>
</dbReference>
<reference evidence="1 2" key="1">
    <citation type="submission" date="2023-12" db="EMBL/GenBank/DDBJ databases">
        <title>Description of an unclassified Opitutus bacterium of Verrucomicrobiota.</title>
        <authorList>
            <person name="Zhang D.-F."/>
        </authorList>
    </citation>
    <scope>NUCLEOTIDE SEQUENCE [LARGE SCALE GENOMIC DNA]</scope>
    <source>
        <strain evidence="1 2">WL0086</strain>
    </source>
</reference>
<dbReference type="EMBL" id="CP139781">
    <property type="protein sequence ID" value="WRQ87457.1"/>
    <property type="molecule type" value="Genomic_DNA"/>
</dbReference>
<protein>
    <submittedName>
        <fullName evidence="1">Uncharacterized protein</fullName>
    </submittedName>
</protein>
<name>A0ABZ1C804_9BACT</name>
<gene>
    <name evidence="1" type="ORF">K1X11_021800</name>
</gene>
<evidence type="ECO:0000313" key="2">
    <source>
        <dbReference type="Proteomes" id="UP000738431"/>
    </source>
</evidence>